<feature type="region of interest" description="Disordered" evidence="6">
    <location>
        <begin position="101"/>
        <end position="153"/>
    </location>
</feature>
<dbReference type="InterPro" id="IPR002100">
    <property type="entry name" value="TF_MADSbox"/>
</dbReference>
<dbReference type="WBParaSite" id="scf7180000422390.g8867">
    <property type="protein sequence ID" value="scf7180000422390.g8867"/>
    <property type="gene ID" value="scf7180000422390.g8867"/>
</dbReference>
<dbReference type="PROSITE" id="PS50066">
    <property type="entry name" value="MADS_BOX_2"/>
    <property type="match status" value="1"/>
</dbReference>
<sequence length="580" mass="62696">MNFLRFKISSLNGYQSIINPIETSEHQTAAVAQFPGGGIPVLQHSVHPSLFQSQQSLEHQKLFSSLPSSSGSSSSSSFTSHFLTPQQQHFIEQQQQYNVGGGGQPLYQHQHPLQGPAQSLASHPHPLKGGGSAHQAAAAAAALQQPNKRRMGRKKIQITRIADERNRQVTFTKRKFGLMKKAYELSVLCDCEIALIIFNSSNRLFQYASTDMDKVLLRYTEYNEPHESRTNNDIMETLQRKECKQGAGVDSDDDFSPPPTPTGLINSNADLAATVALAAAHHHHNGGGGNSVLAQQMAMLGQQQNNGGNGNGGGGFAAANTLAAAAQYANGGGSGGDPSPTGVPPPPYSDFNGVQNIAQHIFGQNNVFLGASVARQQQQIQQQQPPRIVHQLFASTSASSSSGSSSGALVPNTCAYSPNSSTTTAPVLGHSLTAGTVDPLIHQQQQQLISRDSSPQYQQLHSSGHQRPASTPYGLLPPSSLPPQSLTPQPQMMMSGGGGGHHGSMEQWLYEHQQLGNKYPQQQQHMLKSEPSSHEQQRDTQHIKTEPPPEKRLRLDHHQQGQLNNWKSAEMQQQTEPSIL</sequence>
<evidence type="ECO:0000313" key="9">
    <source>
        <dbReference type="WBParaSite" id="scf7180000422390.g8867"/>
    </source>
</evidence>
<protein>
    <submittedName>
        <fullName evidence="9">MADS-box domain-containing protein</fullName>
    </submittedName>
</protein>
<evidence type="ECO:0000313" key="8">
    <source>
        <dbReference type="Proteomes" id="UP000887560"/>
    </source>
</evidence>
<dbReference type="Gene3D" id="3.40.1810.10">
    <property type="entry name" value="Transcription factor, MADS-box"/>
    <property type="match status" value="1"/>
</dbReference>
<dbReference type="Pfam" id="PF00319">
    <property type="entry name" value="SRF-TF"/>
    <property type="match status" value="1"/>
</dbReference>
<name>A0A915P0Y9_9BILA</name>
<evidence type="ECO:0000256" key="1">
    <source>
        <dbReference type="ARBA" id="ARBA00004123"/>
    </source>
</evidence>
<keyword evidence="8" id="KW-1185">Reference proteome</keyword>
<feature type="domain" description="MADS-box" evidence="7">
    <location>
        <begin position="151"/>
        <end position="211"/>
    </location>
</feature>
<dbReference type="PANTHER" id="PTHR11945">
    <property type="entry name" value="MADS BOX PROTEIN"/>
    <property type="match status" value="1"/>
</dbReference>
<keyword evidence="4" id="KW-0804">Transcription</keyword>
<dbReference type="GO" id="GO:0005634">
    <property type="term" value="C:nucleus"/>
    <property type="evidence" value="ECO:0007669"/>
    <property type="project" value="UniProtKB-SubCell"/>
</dbReference>
<dbReference type="GO" id="GO:0000978">
    <property type="term" value="F:RNA polymerase II cis-regulatory region sequence-specific DNA binding"/>
    <property type="evidence" value="ECO:0007669"/>
    <property type="project" value="TreeGrafter"/>
</dbReference>
<keyword evidence="5" id="KW-0539">Nucleus</keyword>
<evidence type="ECO:0000256" key="5">
    <source>
        <dbReference type="ARBA" id="ARBA00023242"/>
    </source>
</evidence>
<dbReference type="Proteomes" id="UP000887560">
    <property type="component" value="Unplaced"/>
</dbReference>
<dbReference type="GO" id="GO:0045944">
    <property type="term" value="P:positive regulation of transcription by RNA polymerase II"/>
    <property type="evidence" value="ECO:0007669"/>
    <property type="project" value="InterPro"/>
</dbReference>
<evidence type="ECO:0000259" key="7">
    <source>
        <dbReference type="PROSITE" id="PS50066"/>
    </source>
</evidence>
<dbReference type="GO" id="GO:0000981">
    <property type="term" value="F:DNA-binding transcription factor activity, RNA polymerase II-specific"/>
    <property type="evidence" value="ECO:0007669"/>
    <property type="project" value="TreeGrafter"/>
</dbReference>
<dbReference type="PRINTS" id="PR00404">
    <property type="entry name" value="MADSDOMAIN"/>
</dbReference>
<organism evidence="8 9">
    <name type="scientific">Meloidogyne floridensis</name>
    <dbReference type="NCBI Taxonomy" id="298350"/>
    <lineage>
        <taxon>Eukaryota</taxon>
        <taxon>Metazoa</taxon>
        <taxon>Ecdysozoa</taxon>
        <taxon>Nematoda</taxon>
        <taxon>Chromadorea</taxon>
        <taxon>Rhabditida</taxon>
        <taxon>Tylenchina</taxon>
        <taxon>Tylenchomorpha</taxon>
        <taxon>Tylenchoidea</taxon>
        <taxon>Meloidogynidae</taxon>
        <taxon>Meloidogyninae</taxon>
        <taxon>Meloidogyne</taxon>
    </lineage>
</organism>
<proteinExistence type="predicted"/>
<evidence type="ECO:0000256" key="6">
    <source>
        <dbReference type="SAM" id="MobiDB-lite"/>
    </source>
</evidence>
<dbReference type="InterPro" id="IPR033896">
    <property type="entry name" value="MEF2-like_N"/>
</dbReference>
<dbReference type="PANTHER" id="PTHR11945:SF534">
    <property type="entry name" value="MYOCYTE-SPECIFIC ENHANCER FACTOR 2"/>
    <property type="match status" value="1"/>
</dbReference>
<dbReference type="InterPro" id="IPR036879">
    <property type="entry name" value="TF_MADSbox_sf"/>
</dbReference>
<feature type="region of interest" description="Disordered" evidence="6">
    <location>
        <begin position="443"/>
        <end position="504"/>
    </location>
</feature>
<keyword evidence="2" id="KW-0805">Transcription regulation</keyword>
<feature type="region of interest" description="Disordered" evidence="6">
    <location>
        <begin position="62"/>
        <end position="82"/>
    </location>
</feature>
<dbReference type="SUPFAM" id="SSF55455">
    <property type="entry name" value="SRF-like"/>
    <property type="match status" value="1"/>
</dbReference>
<accession>A0A915P0Y9</accession>
<dbReference type="GO" id="GO:0030154">
    <property type="term" value="P:cell differentiation"/>
    <property type="evidence" value="ECO:0007669"/>
    <property type="project" value="TreeGrafter"/>
</dbReference>
<feature type="region of interest" description="Disordered" evidence="6">
    <location>
        <begin position="519"/>
        <end position="580"/>
    </location>
</feature>
<dbReference type="SMART" id="SM00432">
    <property type="entry name" value="MADS"/>
    <property type="match status" value="1"/>
</dbReference>
<dbReference type="GO" id="GO:0046983">
    <property type="term" value="F:protein dimerization activity"/>
    <property type="evidence" value="ECO:0007669"/>
    <property type="project" value="InterPro"/>
</dbReference>
<dbReference type="AlphaFoldDB" id="A0A915P0Y9"/>
<dbReference type="PROSITE" id="PS00350">
    <property type="entry name" value="MADS_BOX_1"/>
    <property type="match status" value="1"/>
</dbReference>
<reference evidence="9" key="1">
    <citation type="submission" date="2022-11" db="UniProtKB">
        <authorList>
            <consortium name="WormBaseParasite"/>
        </authorList>
    </citation>
    <scope>IDENTIFICATION</scope>
</reference>
<dbReference type="CDD" id="cd00265">
    <property type="entry name" value="MADS_MEF2_like"/>
    <property type="match status" value="1"/>
</dbReference>
<keyword evidence="3" id="KW-0238">DNA-binding</keyword>
<feature type="compositionally biased region" description="Low complexity" evidence="6">
    <location>
        <begin position="476"/>
        <end position="494"/>
    </location>
</feature>
<evidence type="ECO:0000256" key="3">
    <source>
        <dbReference type="ARBA" id="ARBA00023125"/>
    </source>
</evidence>
<feature type="compositionally biased region" description="Basic and acidic residues" evidence="6">
    <location>
        <begin position="527"/>
        <end position="559"/>
    </location>
</feature>
<feature type="compositionally biased region" description="Polar residues" evidence="6">
    <location>
        <begin position="560"/>
        <end position="580"/>
    </location>
</feature>
<evidence type="ECO:0000256" key="4">
    <source>
        <dbReference type="ARBA" id="ARBA00023163"/>
    </source>
</evidence>
<evidence type="ECO:0000256" key="2">
    <source>
        <dbReference type="ARBA" id="ARBA00023015"/>
    </source>
</evidence>
<feature type="compositionally biased region" description="Polar residues" evidence="6">
    <location>
        <begin position="443"/>
        <end position="469"/>
    </location>
</feature>
<comment type="subcellular location">
    <subcellularLocation>
        <location evidence="1">Nucleus</location>
    </subcellularLocation>
</comment>
<dbReference type="FunFam" id="3.40.1810.10:FF:000001">
    <property type="entry name" value="Myocyte-specific enhancer factor 2A homolog"/>
    <property type="match status" value="1"/>
</dbReference>